<proteinExistence type="predicted"/>
<dbReference type="SMART" id="SM00357">
    <property type="entry name" value="CSP"/>
    <property type="match status" value="1"/>
</dbReference>
<dbReference type="Proteomes" id="UP000626092">
    <property type="component" value="Unassembled WGS sequence"/>
</dbReference>
<dbReference type="GO" id="GO:0003676">
    <property type="term" value="F:nucleic acid binding"/>
    <property type="evidence" value="ECO:0007669"/>
    <property type="project" value="InterPro"/>
</dbReference>
<feature type="region of interest" description="Disordered" evidence="1">
    <location>
        <begin position="73"/>
        <end position="104"/>
    </location>
</feature>
<evidence type="ECO:0000256" key="1">
    <source>
        <dbReference type="SAM" id="MobiDB-lite"/>
    </source>
</evidence>
<dbReference type="OrthoDB" id="422005at2759"/>
<accession>A0A834FWK6</accession>
<name>A0A834FWK6_RHOSS</name>
<dbReference type="CDD" id="cd04458">
    <property type="entry name" value="CSP_CDS"/>
    <property type="match status" value="1"/>
</dbReference>
<feature type="domain" description="CSD" evidence="2">
    <location>
        <begin position="6"/>
        <end position="72"/>
    </location>
</feature>
<dbReference type="AlphaFoldDB" id="A0A834FWK6"/>
<dbReference type="InterPro" id="IPR012340">
    <property type="entry name" value="NA-bd_OB-fold"/>
</dbReference>
<dbReference type="PRINTS" id="PR00050">
    <property type="entry name" value="COLDSHOCK"/>
</dbReference>
<organism evidence="3 4">
    <name type="scientific">Rhododendron simsii</name>
    <name type="common">Sims's rhododendron</name>
    <dbReference type="NCBI Taxonomy" id="118357"/>
    <lineage>
        <taxon>Eukaryota</taxon>
        <taxon>Viridiplantae</taxon>
        <taxon>Streptophyta</taxon>
        <taxon>Embryophyta</taxon>
        <taxon>Tracheophyta</taxon>
        <taxon>Spermatophyta</taxon>
        <taxon>Magnoliopsida</taxon>
        <taxon>eudicotyledons</taxon>
        <taxon>Gunneridae</taxon>
        <taxon>Pentapetalae</taxon>
        <taxon>asterids</taxon>
        <taxon>Ericales</taxon>
        <taxon>Ericaceae</taxon>
        <taxon>Ericoideae</taxon>
        <taxon>Rhodoreae</taxon>
        <taxon>Rhododendron</taxon>
    </lineage>
</organism>
<dbReference type="Gene3D" id="2.40.50.140">
    <property type="entry name" value="Nucleic acid-binding proteins"/>
    <property type="match status" value="1"/>
</dbReference>
<dbReference type="PROSITE" id="PS51857">
    <property type="entry name" value="CSD_2"/>
    <property type="match status" value="1"/>
</dbReference>
<evidence type="ECO:0000313" key="3">
    <source>
        <dbReference type="EMBL" id="KAF7114251.1"/>
    </source>
</evidence>
<gene>
    <name evidence="3" type="ORF">RHSIM_RhsimUnG0096000</name>
</gene>
<dbReference type="InterPro" id="IPR002059">
    <property type="entry name" value="CSP_DNA-bd"/>
</dbReference>
<protein>
    <recommendedName>
        <fullName evidence="2">CSD domain-containing protein</fullName>
    </recommendedName>
</protein>
<comment type="caution">
    <text evidence="3">The sequence shown here is derived from an EMBL/GenBank/DDBJ whole genome shotgun (WGS) entry which is preliminary data.</text>
</comment>
<evidence type="ECO:0000313" key="4">
    <source>
        <dbReference type="Proteomes" id="UP000626092"/>
    </source>
</evidence>
<dbReference type="InterPro" id="IPR011129">
    <property type="entry name" value="CSD"/>
</dbReference>
<dbReference type="PANTHER" id="PTHR46565">
    <property type="entry name" value="COLD SHOCK DOMAIN PROTEIN 2"/>
    <property type="match status" value="1"/>
</dbReference>
<sequence length="104" mass="10930">MAGSQRVMGTVKWFSGQKGFGFVAPDDGGEDLFVHQTEIRSDGFRTLREGQRVEFTVDTGEDGRSKAVDVIAPSQGGTTTARRGGKGGGLLPPAPIDSNGGWGF</sequence>
<evidence type="ECO:0000259" key="2">
    <source>
        <dbReference type="PROSITE" id="PS51857"/>
    </source>
</evidence>
<dbReference type="SUPFAM" id="SSF50249">
    <property type="entry name" value="Nucleic acid-binding proteins"/>
    <property type="match status" value="1"/>
</dbReference>
<keyword evidence="4" id="KW-1185">Reference proteome</keyword>
<dbReference type="Pfam" id="PF00313">
    <property type="entry name" value="CSD"/>
    <property type="match status" value="1"/>
</dbReference>
<dbReference type="EMBL" id="WJXA01000229">
    <property type="protein sequence ID" value="KAF7114251.1"/>
    <property type="molecule type" value="Genomic_DNA"/>
</dbReference>
<dbReference type="PANTHER" id="PTHR46565:SF5">
    <property type="entry name" value="COLD SHOCK PROTEIN 2-LIKE"/>
    <property type="match status" value="1"/>
</dbReference>
<reference evidence="3" key="1">
    <citation type="submission" date="2019-11" db="EMBL/GenBank/DDBJ databases">
        <authorList>
            <person name="Liu Y."/>
            <person name="Hou J."/>
            <person name="Li T.-Q."/>
            <person name="Guan C.-H."/>
            <person name="Wu X."/>
            <person name="Wu H.-Z."/>
            <person name="Ling F."/>
            <person name="Zhang R."/>
            <person name="Shi X.-G."/>
            <person name="Ren J.-P."/>
            <person name="Chen E.-F."/>
            <person name="Sun J.-M."/>
        </authorList>
    </citation>
    <scope>NUCLEOTIDE SEQUENCE</scope>
    <source>
        <strain evidence="3">Adult_tree_wgs_1</strain>
        <tissue evidence="3">Leaves</tissue>
    </source>
</reference>